<dbReference type="InterPro" id="IPR008979">
    <property type="entry name" value="Galactose-bd-like_sf"/>
</dbReference>
<keyword evidence="11" id="KW-0858">Xylan degradation</keyword>
<evidence type="ECO:0000256" key="8">
    <source>
        <dbReference type="SAM" id="SignalP"/>
    </source>
</evidence>
<evidence type="ECO:0000256" key="4">
    <source>
        <dbReference type="ARBA" id="ARBA00023277"/>
    </source>
</evidence>
<dbReference type="Pfam" id="PF02018">
    <property type="entry name" value="CBM_4_9"/>
    <property type="match status" value="1"/>
</dbReference>
<evidence type="ECO:0000256" key="5">
    <source>
        <dbReference type="ARBA" id="ARBA00023295"/>
    </source>
</evidence>
<protein>
    <submittedName>
        <fullName evidence="10">Glycosyl hydrolase family 10 protein</fullName>
    </submittedName>
    <submittedName>
        <fullName evidence="11">Putative endo-1,4-beta-xylanase</fullName>
        <ecNumber evidence="11">3.2.1.8</ecNumber>
    </submittedName>
</protein>
<dbReference type="Gene3D" id="3.20.20.80">
    <property type="entry name" value="Glycosidases"/>
    <property type="match status" value="1"/>
</dbReference>
<evidence type="ECO:0000256" key="7">
    <source>
        <dbReference type="PROSITE-ProRule" id="PRU10061"/>
    </source>
</evidence>
<feature type="active site" description="Nucleophile" evidence="7">
    <location>
        <position position="443"/>
    </location>
</feature>
<keyword evidence="4" id="KW-0119">Carbohydrate metabolism</keyword>
<accession>A0A072UFN4</accession>
<dbReference type="AlphaFoldDB" id="A0A072UFN4"/>
<evidence type="ECO:0000256" key="2">
    <source>
        <dbReference type="ARBA" id="ARBA00022737"/>
    </source>
</evidence>
<feature type="domain" description="GH10" evidence="9">
    <location>
        <begin position="210"/>
        <end position="505"/>
    </location>
</feature>
<keyword evidence="5 11" id="KW-0326">Glycosidase</keyword>
<dbReference type="STRING" id="3880.A0A072UFN4"/>
<feature type="signal peptide" evidence="8">
    <location>
        <begin position="1"/>
        <end position="19"/>
    </location>
</feature>
<evidence type="ECO:0000313" key="13">
    <source>
        <dbReference type="Proteomes" id="UP000002051"/>
    </source>
</evidence>
<organism evidence="10 13">
    <name type="scientific">Medicago truncatula</name>
    <name type="common">Barrel medic</name>
    <name type="synonym">Medicago tribuloides</name>
    <dbReference type="NCBI Taxonomy" id="3880"/>
    <lineage>
        <taxon>Eukaryota</taxon>
        <taxon>Viridiplantae</taxon>
        <taxon>Streptophyta</taxon>
        <taxon>Embryophyta</taxon>
        <taxon>Tracheophyta</taxon>
        <taxon>Spermatophyta</taxon>
        <taxon>Magnoliopsida</taxon>
        <taxon>eudicotyledons</taxon>
        <taxon>Gunneridae</taxon>
        <taxon>Pentapetalae</taxon>
        <taxon>rosids</taxon>
        <taxon>fabids</taxon>
        <taxon>Fabales</taxon>
        <taxon>Fabaceae</taxon>
        <taxon>Papilionoideae</taxon>
        <taxon>50 kb inversion clade</taxon>
        <taxon>NPAAA clade</taxon>
        <taxon>Hologalegina</taxon>
        <taxon>IRL clade</taxon>
        <taxon>Trifolieae</taxon>
        <taxon>Medicago</taxon>
    </lineage>
</organism>
<dbReference type="Gramene" id="rna30963">
    <property type="protein sequence ID" value="RHN55732.1"/>
    <property type="gene ID" value="gene30963"/>
</dbReference>
<dbReference type="InterPro" id="IPR031158">
    <property type="entry name" value="GH10_AS"/>
</dbReference>
<evidence type="ECO:0000313" key="10">
    <source>
        <dbReference type="EMBL" id="KEH27913.1"/>
    </source>
</evidence>
<dbReference type="Proteomes" id="UP000265566">
    <property type="component" value="Chromosome 5"/>
</dbReference>
<dbReference type="EMBL" id="CM001221">
    <property type="protein sequence ID" value="KEH27913.1"/>
    <property type="molecule type" value="Genomic_DNA"/>
</dbReference>
<dbReference type="HOGENOM" id="CLU_008797_4_0_1"/>
<evidence type="ECO:0000313" key="12">
    <source>
        <dbReference type="EnsemblPlants" id="KEH27913"/>
    </source>
</evidence>
<keyword evidence="13" id="KW-1185">Reference proteome</keyword>
<dbReference type="InterPro" id="IPR001000">
    <property type="entry name" value="GH10_dom"/>
</dbReference>
<keyword evidence="8" id="KW-0732">Signal</keyword>
<dbReference type="KEGG" id="mtr:25494704"/>
<keyword evidence="6" id="KW-0624">Polysaccharide degradation</keyword>
<reference evidence="10 13" key="1">
    <citation type="journal article" date="2011" name="Nature">
        <title>The Medicago genome provides insight into the evolution of rhizobial symbioses.</title>
        <authorList>
            <person name="Young N.D."/>
            <person name="Debelle F."/>
            <person name="Oldroyd G.E."/>
            <person name="Geurts R."/>
            <person name="Cannon S.B."/>
            <person name="Udvardi M.K."/>
            <person name="Benedito V.A."/>
            <person name="Mayer K.F."/>
            <person name="Gouzy J."/>
            <person name="Schoof H."/>
            <person name="Van de Peer Y."/>
            <person name="Proost S."/>
            <person name="Cook D.R."/>
            <person name="Meyers B.C."/>
            <person name="Spannagl M."/>
            <person name="Cheung F."/>
            <person name="De Mita S."/>
            <person name="Krishnakumar V."/>
            <person name="Gundlach H."/>
            <person name="Zhou S."/>
            <person name="Mudge J."/>
            <person name="Bharti A.K."/>
            <person name="Murray J.D."/>
            <person name="Naoumkina M.A."/>
            <person name="Rosen B."/>
            <person name="Silverstein K.A."/>
            <person name="Tang H."/>
            <person name="Rombauts S."/>
            <person name="Zhao P.X."/>
            <person name="Zhou P."/>
            <person name="Barbe V."/>
            <person name="Bardou P."/>
            <person name="Bechner M."/>
            <person name="Bellec A."/>
            <person name="Berger A."/>
            <person name="Berges H."/>
            <person name="Bidwell S."/>
            <person name="Bisseling T."/>
            <person name="Choisne N."/>
            <person name="Couloux A."/>
            <person name="Denny R."/>
            <person name="Deshpande S."/>
            <person name="Dai X."/>
            <person name="Doyle J.J."/>
            <person name="Dudez A.M."/>
            <person name="Farmer A.D."/>
            <person name="Fouteau S."/>
            <person name="Franken C."/>
            <person name="Gibelin C."/>
            <person name="Gish J."/>
            <person name="Goldstein S."/>
            <person name="Gonzalez A.J."/>
            <person name="Green P.J."/>
            <person name="Hallab A."/>
            <person name="Hartog M."/>
            <person name="Hua A."/>
            <person name="Humphray S.J."/>
            <person name="Jeong D.H."/>
            <person name="Jing Y."/>
            <person name="Jocker A."/>
            <person name="Kenton S.M."/>
            <person name="Kim D.J."/>
            <person name="Klee K."/>
            <person name="Lai H."/>
            <person name="Lang C."/>
            <person name="Lin S."/>
            <person name="Macmil S.L."/>
            <person name="Magdelenat G."/>
            <person name="Matthews L."/>
            <person name="McCorrison J."/>
            <person name="Monaghan E.L."/>
            <person name="Mun J.H."/>
            <person name="Najar F.Z."/>
            <person name="Nicholson C."/>
            <person name="Noirot C."/>
            <person name="O'Bleness M."/>
            <person name="Paule C.R."/>
            <person name="Poulain J."/>
            <person name="Prion F."/>
            <person name="Qin B."/>
            <person name="Qu C."/>
            <person name="Retzel E.F."/>
            <person name="Riddle C."/>
            <person name="Sallet E."/>
            <person name="Samain S."/>
            <person name="Samson N."/>
            <person name="Sanders I."/>
            <person name="Saurat O."/>
            <person name="Scarpelli C."/>
            <person name="Schiex T."/>
            <person name="Segurens B."/>
            <person name="Severin A.J."/>
            <person name="Sherrier D.J."/>
            <person name="Shi R."/>
            <person name="Sims S."/>
            <person name="Singer S.R."/>
            <person name="Sinharoy S."/>
            <person name="Sterck L."/>
            <person name="Viollet A."/>
            <person name="Wang B.B."/>
            <person name="Wang K."/>
            <person name="Wang M."/>
            <person name="Wang X."/>
            <person name="Warfsmann J."/>
            <person name="Weissenbach J."/>
            <person name="White D.D."/>
            <person name="White J.D."/>
            <person name="Wiley G.B."/>
            <person name="Wincker P."/>
            <person name="Xing Y."/>
            <person name="Yang L."/>
            <person name="Yao Z."/>
            <person name="Ying F."/>
            <person name="Zhai J."/>
            <person name="Zhou L."/>
            <person name="Zuber A."/>
            <person name="Denarie J."/>
            <person name="Dixon R.A."/>
            <person name="May G.D."/>
            <person name="Schwartz D.C."/>
            <person name="Rogers J."/>
            <person name="Quetier F."/>
            <person name="Town C.D."/>
            <person name="Roe B.A."/>
        </authorList>
    </citation>
    <scope>NUCLEOTIDE SEQUENCE [LARGE SCALE GENOMIC DNA]</scope>
    <source>
        <strain evidence="10">A17</strain>
        <strain evidence="12 13">cv. Jemalong A17</strain>
    </source>
</reference>
<dbReference type="GO" id="GO:0045493">
    <property type="term" value="P:xylan catabolic process"/>
    <property type="evidence" value="ECO:0000318"/>
    <property type="project" value="GO_Central"/>
</dbReference>
<keyword evidence="2" id="KW-0677">Repeat</keyword>
<evidence type="ECO:0000259" key="9">
    <source>
        <dbReference type="PROSITE" id="PS51760"/>
    </source>
</evidence>
<dbReference type="EnsemblPlants" id="KEH27913">
    <property type="protein sequence ID" value="KEH27913"/>
    <property type="gene ID" value="MTR_5g049180"/>
</dbReference>
<dbReference type="PANTHER" id="PTHR31490">
    <property type="entry name" value="GLYCOSYL HYDROLASE"/>
    <property type="match status" value="1"/>
</dbReference>
<sequence>MNIFLLLCVILLAGFEAEALSYDHSASIECLAHPQKPQYNGGIIKNPELNDGLQGWTAFGNARIEHRESLGNKYVVANNRNQPHDSVAQKIYLQNGLHYSLSAWIQVSEANVLVTAMVKTTEGFKFGGAIYAEPNCWSMLKGGLTADATEVAELYFESNNTSVEIWIDNISLQPFTKKQWTSHQEQNIEKTRKKNVVVQALDEQGRPLPNARISITMKRYGFPFGSAMNKYILSNTAYHYWFASRFTVTAFENEMKWYTNEYTQGKDNYFEADVMLRYAKKHGIAVRGHNIFWEDPQYQPSWVPSLSADQLNNAVEKRINSVVSRYKDQLIGWDVINENLHSSFFESKLGQNFTSRMFNEVHNVDGNTTLFMNDYNTIEDSRDGLSTPPKYIQKIREIQSWNKQLPLGIGLESHFPNFPPNLPYMRASLDILAATGLPIWITELDVASQPNQAGYLEQVLREAHSHPGIRGIVMWTAWSPQGCFRMCLTDNNFKNLPTGDVVDKLIYEWGRKILSGTTDKNGFLKASLFHGDYKMEISHSAKKNYTFTHQLQVLSKDKSKKTTQFIQISI</sequence>
<dbReference type="SUPFAM" id="SSF51445">
    <property type="entry name" value="(Trans)glycosidases"/>
    <property type="match status" value="1"/>
</dbReference>
<dbReference type="InterPro" id="IPR044846">
    <property type="entry name" value="GH10"/>
</dbReference>
<gene>
    <name evidence="12" type="primary">25494704</name>
    <name evidence="10" type="ordered locus">MTR_5g049180</name>
    <name evidence="11" type="ORF">MtrunA17_Chr5g0421191</name>
</gene>
<dbReference type="Proteomes" id="UP000002051">
    <property type="component" value="Chromosome 5"/>
</dbReference>
<reference evidence="11" key="4">
    <citation type="journal article" date="2018" name="Nat. Plants">
        <title>Whole-genome landscape of Medicago truncatula symbiotic genes.</title>
        <authorList>
            <person name="Pecrix Y."/>
            <person name="Gamas P."/>
            <person name="Carrere S."/>
        </authorList>
    </citation>
    <scope>NUCLEOTIDE SEQUENCE</scope>
    <source>
        <tissue evidence="11">Leaves</tissue>
    </source>
</reference>
<keyword evidence="3 10" id="KW-0378">Hydrolase</keyword>
<reference evidence="12" key="3">
    <citation type="submission" date="2015-04" db="UniProtKB">
        <authorList>
            <consortium name="EnsemblPlants"/>
        </authorList>
    </citation>
    <scope>IDENTIFICATION</scope>
    <source>
        <strain evidence="12">cv. Jemalong A17</strain>
    </source>
</reference>
<dbReference type="GO" id="GO:0031176">
    <property type="term" value="F:endo-1,4-beta-xylanase activity"/>
    <property type="evidence" value="ECO:0000318"/>
    <property type="project" value="GO_Central"/>
</dbReference>
<evidence type="ECO:0000313" key="11">
    <source>
        <dbReference type="EMBL" id="RHN55732.1"/>
    </source>
</evidence>
<name>A0A072UFN4_MEDTR</name>
<dbReference type="Pfam" id="PF00331">
    <property type="entry name" value="Glyco_hydro_10"/>
    <property type="match status" value="1"/>
</dbReference>
<feature type="chain" id="PRO_5014499606" evidence="8">
    <location>
        <begin position="20"/>
        <end position="570"/>
    </location>
</feature>
<dbReference type="InterPro" id="IPR003305">
    <property type="entry name" value="CenC_carb-bd"/>
</dbReference>
<dbReference type="Gene3D" id="2.60.120.260">
    <property type="entry name" value="Galactose-binding domain-like"/>
    <property type="match status" value="1"/>
</dbReference>
<dbReference type="PANTHER" id="PTHR31490:SF2">
    <property type="entry name" value="GLYCOSYL HYDROLASE FAMILY 10 PROTEIN"/>
    <property type="match status" value="1"/>
</dbReference>
<dbReference type="OrthoDB" id="3055998at2759"/>
<proteinExistence type="inferred from homology"/>
<evidence type="ECO:0000256" key="6">
    <source>
        <dbReference type="ARBA" id="ARBA00023326"/>
    </source>
</evidence>
<dbReference type="SUPFAM" id="SSF49785">
    <property type="entry name" value="Galactose-binding domain-like"/>
    <property type="match status" value="1"/>
</dbReference>
<dbReference type="SMART" id="SM00633">
    <property type="entry name" value="Glyco_10"/>
    <property type="match status" value="1"/>
</dbReference>
<evidence type="ECO:0000256" key="3">
    <source>
        <dbReference type="ARBA" id="ARBA00022801"/>
    </source>
</evidence>
<evidence type="ECO:0000256" key="1">
    <source>
        <dbReference type="ARBA" id="ARBA00007495"/>
    </source>
</evidence>
<reference evidence="10 13" key="2">
    <citation type="journal article" date="2014" name="BMC Genomics">
        <title>An improved genome release (version Mt4.0) for the model legume Medicago truncatula.</title>
        <authorList>
            <person name="Tang H."/>
            <person name="Krishnakumar V."/>
            <person name="Bidwell S."/>
            <person name="Rosen B."/>
            <person name="Chan A."/>
            <person name="Zhou S."/>
            <person name="Gentzbittel L."/>
            <person name="Childs K.L."/>
            <person name="Yandell M."/>
            <person name="Gundlach H."/>
            <person name="Mayer K.F."/>
            <person name="Schwartz D.C."/>
            <person name="Town C.D."/>
        </authorList>
    </citation>
    <scope>GENOME REANNOTATION</scope>
    <source>
        <strain evidence="10">A17</strain>
        <strain evidence="12 13">cv. Jemalong A17</strain>
    </source>
</reference>
<comment type="similarity">
    <text evidence="1">Belongs to the glycosyl hydrolase 10 (cellulase F) family.</text>
</comment>
<dbReference type="EMBL" id="PSQE01000005">
    <property type="protein sequence ID" value="RHN55732.1"/>
    <property type="molecule type" value="Genomic_DNA"/>
</dbReference>
<dbReference type="PROSITE" id="PS00591">
    <property type="entry name" value="GH10_1"/>
    <property type="match status" value="1"/>
</dbReference>
<dbReference type="InterPro" id="IPR017853">
    <property type="entry name" value="GH"/>
</dbReference>
<dbReference type="PROSITE" id="PS51760">
    <property type="entry name" value="GH10_2"/>
    <property type="match status" value="1"/>
</dbReference>
<dbReference type="EC" id="3.2.1.8" evidence="11"/>